<protein>
    <submittedName>
        <fullName evidence="1">Uncharacterized protein</fullName>
    </submittedName>
</protein>
<gene>
    <name evidence="1" type="ORF">ACEN34_10165</name>
</gene>
<organism evidence="1 2">
    <name type="scientific">Loigolactobacillus zhaoyuanensis</name>
    <dbReference type="NCBI Taxonomy" id="2486017"/>
    <lineage>
        <taxon>Bacteria</taxon>
        <taxon>Bacillati</taxon>
        <taxon>Bacillota</taxon>
        <taxon>Bacilli</taxon>
        <taxon>Lactobacillales</taxon>
        <taxon>Lactobacillaceae</taxon>
        <taxon>Loigolactobacillus</taxon>
    </lineage>
</organism>
<dbReference type="EMBL" id="JBGQPK010000050">
    <property type="protein sequence ID" value="MFL2029980.1"/>
    <property type="molecule type" value="Genomic_DNA"/>
</dbReference>
<sequence>MDYEQCANSVTTIIKSHWNATAPDPKQMTVPVTFTHDRKIAAGCVVFVVEADGSYEAKAFDSRYPLIDQTIRDVYHAAYFECDDDLDKVQPLIDAVAAKLK</sequence>
<keyword evidence="2" id="KW-1185">Reference proteome</keyword>
<dbReference type="RefSeq" id="WP_125550202.1">
    <property type="nucleotide sequence ID" value="NZ_JBGQPK010000050.1"/>
</dbReference>
<proteinExistence type="predicted"/>
<name>A0ABW8UIE4_9LACO</name>
<reference evidence="1 2" key="1">
    <citation type="submission" date="2024-08" db="EMBL/GenBank/DDBJ databases">
        <authorList>
            <person name="Arias E."/>
        </authorList>
    </citation>
    <scope>NUCLEOTIDE SEQUENCE [LARGE SCALE GENOMIC DNA]</scope>
    <source>
        <strain evidence="1 2">FAM 25317</strain>
    </source>
</reference>
<comment type="caution">
    <text evidence="1">The sequence shown here is derived from an EMBL/GenBank/DDBJ whole genome shotgun (WGS) entry which is preliminary data.</text>
</comment>
<dbReference type="Proteomes" id="UP001625389">
    <property type="component" value="Unassembled WGS sequence"/>
</dbReference>
<accession>A0ABW8UIE4</accession>
<evidence type="ECO:0000313" key="2">
    <source>
        <dbReference type="Proteomes" id="UP001625389"/>
    </source>
</evidence>
<evidence type="ECO:0000313" key="1">
    <source>
        <dbReference type="EMBL" id="MFL2029980.1"/>
    </source>
</evidence>